<name>A0A016QTE5_9DEIO</name>
<dbReference type="EMBL" id="JHAC01000009">
    <property type="protein sequence ID" value="EYB69276.1"/>
    <property type="molecule type" value="Genomic_DNA"/>
</dbReference>
<dbReference type="RefSeq" id="WP_235183152.1">
    <property type="nucleotide sequence ID" value="NZ_JHAC01000009.1"/>
</dbReference>
<protein>
    <recommendedName>
        <fullName evidence="3">Phage tail protein</fullName>
    </recommendedName>
</protein>
<dbReference type="InterPro" id="IPR010667">
    <property type="entry name" value="Phage_T4_Gp19"/>
</dbReference>
<evidence type="ECO:0000313" key="2">
    <source>
        <dbReference type="Proteomes" id="UP000020492"/>
    </source>
</evidence>
<organism evidence="1 2">
    <name type="scientific">Deinococcus phoenicis</name>
    <dbReference type="NCBI Taxonomy" id="1476583"/>
    <lineage>
        <taxon>Bacteria</taxon>
        <taxon>Thermotogati</taxon>
        <taxon>Deinococcota</taxon>
        <taxon>Deinococci</taxon>
        <taxon>Deinococcales</taxon>
        <taxon>Deinococcaceae</taxon>
        <taxon>Deinococcus</taxon>
    </lineage>
</organism>
<dbReference type="PANTHER" id="PTHR38009">
    <property type="entry name" value="CONSERVED HYPOTHETICAL PHAGE TAIL PROTEIN"/>
    <property type="match status" value="1"/>
</dbReference>
<keyword evidence="2" id="KW-1185">Reference proteome</keyword>
<evidence type="ECO:0008006" key="3">
    <source>
        <dbReference type="Google" id="ProtNLM"/>
    </source>
</evidence>
<accession>A0A016QTE5</accession>
<dbReference type="eggNOG" id="ENOG5032T2H">
    <property type="taxonomic scope" value="Bacteria"/>
</dbReference>
<dbReference type="AlphaFoldDB" id="A0A016QTE5"/>
<dbReference type="NCBIfam" id="TIGR02241">
    <property type="entry name" value="conserved hypothetical phage tail region protein"/>
    <property type="match status" value="1"/>
</dbReference>
<dbReference type="InterPro" id="IPR011747">
    <property type="entry name" value="CHP02241"/>
</dbReference>
<dbReference type="PATRIC" id="fig|1476583.3.peg.589"/>
<dbReference type="STRING" id="1476583.DEIPH_ctg009orf0015"/>
<sequence>MSQTKDDRKGTIANVNCRYYVKINGVEKAVFSEVSGLQMETELFEYAEGGNNEFIHRLPGLTKVGNVTLKRGVSVDNELFKWYMRIAQGIMDLRTVTITMYATTGKQVVRWELLRAFPCKWSGPQMAANGDAVALETIELAHMGVLAVD</sequence>
<reference evidence="1 2" key="1">
    <citation type="submission" date="2014-03" db="EMBL/GenBank/DDBJ databases">
        <title>Draft genome sequence of Deinococcus phoenicis 1P10ME.</title>
        <authorList>
            <person name="Stepanov V.G."/>
            <person name="Vaishampayan P."/>
            <person name="Venkateswaran K."/>
            <person name="Fox G.E."/>
        </authorList>
    </citation>
    <scope>NUCLEOTIDE SEQUENCE [LARGE SCALE GENOMIC DNA]</scope>
    <source>
        <strain evidence="1 2">1P10ME</strain>
    </source>
</reference>
<dbReference type="Pfam" id="PF06841">
    <property type="entry name" value="Phage_T4_gp19"/>
    <property type="match status" value="1"/>
</dbReference>
<proteinExistence type="predicted"/>
<dbReference type="GO" id="GO:0005198">
    <property type="term" value="F:structural molecule activity"/>
    <property type="evidence" value="ECO:0007669"/>
    <property type="project" value="InterPro"/>
</dbReference>
<dbReference type="PANTHER" id="PTHR38009:SF1">
    <property type="entry name" value="CONSERVED HYPOTHETICAL PHAGE TAIL PROTEIN"/>
    <property type="match status" value="1"/>
</dbReference>
<evidence type="ECO:0000313" key="1">
    <source>
        <dbReference type="EMBL" id="EYB69276.1"/>
    </source>
</evidence>
<comment type="caution">
    <text evidence="1">The sequence shown here is derived from an EMBL/GenBank/DDBJ whole genome shotgun (WGS) entry which is preliminary data.</text>
</comment>
<dbReference type="Proteomes" id="UP000020492">
    <property type="component" value="Unassembled WGS sequence"/>
</dbReference>
<gene>
    <name evidence="1" type="ORF">DEIPH_ctg009orf0015</name>
</gene>